<protein>
    <submittedName>
        <fullName evidence="2">Toxin-antitoxin system, antitoxin component, HicB family</fullName>
    </submittedName>
</protein>
<proteinExistence type="predicted"/>
<dbReference type="PANTHER" id="PTHR34504">
    <property type="entry name" value="ANTITOXIN HICB"/>
    <property type="match status" value="1"/>
</dbReference>
<dbReference type="OrthoDB" id="121930at2157"/>
<dbReference type="PANTHER" id="PTHR34504:SF2">
    <property type="entry name" value="UPF0150 PROTEIN SSL0259"/>
    <property type="match status" value="1"/>
</dbReference>
<evidence type="ECO:0000313" key="3">
    <source>
        <dbReference type="Proteomes" id="UP000005877"/>
    </source>
</evidence>
<dbReference type="KEGG" id="mhi:Mhar_1028"/>
<dbReference type="InterPro" id="IPR051404">
    <property type="entry name" value="TA_system_antitoxin"/>
</dbReference>
<dbReference type="EMBL" id="CP003117">
    <property type="protein sequence ID" value="AET64397.1"/>
    <property type="molecule type" value="Genomic_DNA"/>
</dbReference>
<dbReference type="InterPro" id="IPR035069">
    <property type="entry name" value="TTHA1013/TTHA0281-like"/>
</dbReference>
<organism evidence="2 3">
    <name type="scientific">Methanothrix harundinacea (strain 6Ac)</name>
    <name type="common">Methanosaeta harundinacea</name>
    <dbReference type="NCBI Taxonomy" id="1110509"/>
    <lineage>
        <taxon>Archaea</taxon>
        <taxon>Methanobacteriati</taxon>
        <taxon>Methanobacteriota</taxon>
        <taxon>Stenosarchaea group</taxon>
        <taxon>Methanomicrobia</taxon>
        <taxon>Methanotrichales</taxon>
        <taxon>Methanotrichaceae</taxon>
        <taxon>Methanothrix</taxon>
    </lineage>
</organism>
<dbReference type="SUPFAM" id="SSF143100">
    <property type="entry name" value="TTHA1013/TTHA0281-like"/>
    <property type="match status" value="1"/>
</dbReference>
<dbReference type="GeneID" id="12510197"/>
<dbReference type="PATRIC" id="fig|1110509.7.peg.1147"/>
<sequence length="91" mass="10471">MFSEYVETALARAEYKVIEDDDPYFASVPELPGVWASGRTVEECRKELIEVIEEWIVARLQRGLPIPPMGGQKIDFPLDRSPFSDLSQRER</sequence>
<dbReference type="AlphaFoldDB" id="G7WM22"/>
<dbReference type="STRING" id="1110509.Mhar_1028"/>
<feature type="region of interest" description="Disordered" evidence="1">
    <location>
        <begin position="71"/>
        <end position="91"/>
    </location>
</feature>
<reference evidence="2 3" key="1">
    <citation type="journal article" date="2012" name="PLoS ONE">
        <title>The genome characteristics and predicted function of methyl-group oxidation pathway in the obligate aceticlastic methanogens, Methanosaeta spp.</title>
        <authorList>
            <person name="Zhu J."/>
            <person name="Zheng H."/>
            <person name="Ai G."/>
            <person name="Zhang G."/>
            <person name="Liu D."/>
            <person name="Liu X."/>
            <person name="Dong X."/>
        </authorList>
    </citation>
    <scope>NUCLEOTIDE SEQUENCE [LARGE SCALE GENOMIC DNA]</scope>
    <source>
        <strain evidence="2 3">6Ac</strain>
    </source>
</reference>
<evidence type="ECO:0000313" key="2">
    <source>
        <dbReference type="EMBL" id="AET64397.1"/>
    </source>
</evidence>
<gene>
    <name evidence="2" type="ordered locus">Mhar_1028</name>
</gene>
<dbReference type="Proteomes" id="UP000005877">
    <property type="component" value="Chromosome"/>
</dbReference>
<name>G7WM22_METH6</name>
<dbReference type="InterPro" id="IPR049389">
    <property type="entry name" value="TTHA0281-like"/>
</dbReference>
<keyword evidence="3" id="KW-1185">Reference proteome</keyword>
<accession>G7WM22</accession>
<dbReference type="Gene3D" id="3.30.160.250">
    <property type="match status" value="1"/>
</dbReference>
<dbReference type="RefSeq" id="WP_014586582.1">
    <property type="nucleotide sequence ID" value="NC_017527.1"/>
</dbReference>
<dbReference type="HOGENOM" id="CLU_168720_1_0_2"/>
<dbReference type="Pfam" id="PF21748">
    <property type="entry name" value="UPF0150"/>
    <property type="match status" value="1"/>
</dbReference>
<evidence type="ECO:0000256" key="1">
    <source>
        <dbReference type="SAM" id="MobiDB-lite"/>
    </source>
</evidence>